<sequence length="286" mass="28996">MLVRLRRGVSVLFAAFLLSAKCGSAQLLFDPASYFVPSRGALSHTLQDVPRLPRILVATSPPPPAPAVPPPPPPAGDSAASPADSSLSALTPEELLDPSFLIDPGTQVLDASRHREHGSTAGSPPPPAENQAAPTPAPEPSAAPTLAPGASSSANGTLPSHLTQIKDLLKPAPPAPPNAAPAPAPEQALPPQAGSGQPESGRKGGNGTSCEGQGMQGRCNGCICCCAPKGSGGFVRHSPDGCECKKEIQTSDIWLTLAMSVLLIVPAVGVGAWFGGLFPVSPHRDS</sequence>
<keyword evidence="2" id="KW-0472">Membrane</keyword>
<feature type="transmembrane region" description="Helical" evidence="2">
    <location>
        <begin position="253"/>
        <end position="280"/>
    </location>
</feature>
<name>A0AAV1I988_9CHLO</name>
<keyword evidence="2" id="KW-0812">Transmembrane</keyword>
<feature type="region of interest" description="Disordered" evidence="1">
    <location>
        <begin position="56"/>
        <end position="86"/>
    </location>
</feature>
<feature type="compositionally biased region" description="Low complexity" evidence="1">
    <location>
        <begin position="76"/>
        <end position="86"/>
    </location>
</feature>
<feature type="signal peptide" evidence="3">
    <location>
        <begin position="1"/>
        <end position="25"/>
    </location>
</feature>
<evidence type="ECO:0000256" key="2">
    <source>
        <dbReference type="SAM" id="Phobius"/>
    </source>
</evidence>
<evidence type="ECO:0000256" key="3">
    <source>
        <dbReference type="SAM" id="SignalP"/>
    </source>
</evidence>
<protein>
    <submittedName>
        <fullName evidence="4">Uncharacterized protein</fullName>
    </submittedName>
</protein>
<feature type="chain" id="PRO_5043595059" evidence="3">
    <location>
        <begin position="26"/>
        <end position="286"/>
    </location>
</feature>
<gene>
    <name evidence="4" type="ORF">CVIRNUC_007130</name>
</gene>
<evidence type="ECO:0000313" key="5">
    <source>
        <dbReference type="Proteomes" id="UP001314263"/>
    </source>
</evidence>
<proteinExistence type="predicted"/>
<feature type="region of interest" description="Disordered" evidence="1">
    <location>
        <begin position="112"/>
        <end position="211"/>
    </location>
</feature>
<accession>A0AAV1I988</accession>
<keyword evidence="3" id="KW-0732">Signal</keyword>
<feature type="compositionally biased region" description="Pro residues" evidence="1">
    <location>
        <begin position="60"/>
        <end position="75"/>
    </location>
</feature>
<keyword evidence="5" id="KW-1185">Reference proteome</keyword>
<feature type="compositionally biased region" description="Polar residues" evidence="1">
    <location>
        <begin position="150"/>
        <end position="163"/>
    </location>
</feature>
<dbReference type="AlphaFoldDB" id="A0AAV1I988"/>
<keyword evidence="2" id="KW-1133">Transmembrane helix</keyword>
<evidence type="ECO:0000256" key="1">
    <source>
        <dbReference type="SAM" id="MobiDB-lite"/>
    </source>
</evidence>
<evidence type="ECO:0000313" key="4">
    <source>
        <dbReference type="EMBL" id="CAK0783929.1"/>
    </source>
</evidence>
<feature type="compositionally biased region" description="Pro residues" evidence="1">
    <location>
        <begin position="171"/>
        <end position="184"/>
    </location>
</feature>
<organism evidence="4 5">
    <name type="scientific">Coccomyxa viridis</name>
    <dbReference type="NCBI Taxonomy" id="1274662"/>
    <lineage>
        <taxon>Eukaryota</taxon>
        <taxon>Viridiplantae</taxon>
        <taxon>Chlorophyta</taxon>
        <taxon>core chlorophytes</taxon>
        <taxon>Trebouxiophyceae</taxon>
        <taxon>Trebouxiophyceae incertae sedis</taxon>
        <taxon>Coccomyxaceae</taxon>
        <taxon>Coccomyxa</taxon>
    </lineage>
</organism>
<dbReference type="Proteomes" id="UP001314263">
    <property type="component" value="Unassembled WGS sequence"/>
</dbReference>
<reference evidence="4 5" key="1">
    <citation type="submission" date="2023-10" db="EMBL/GenBank/DDBJ databases">
        <authorList>
            <person name="Maclean D."/>
            <person name="Macfadyen A."/>
        </authorList>
    </citation>
    <scope>NUCLEOTIDE SEQUENCE [LARGE SCALE GENOMIC DNA]</scope>
</reference>
<dbReference type="EMBL" id="CAUYUE010000009">
    <property type="protein sequence ID" value="CAK0783929.1"/>
    <property type="molecule type" value="Genomic_DNA"/>
</dbReference>
<comment type="caution">
    <text evidence="4">The sequence shown here is derived from an EMBL/GenBank/DDBJ whole genome shotgun (WGS) entry which is preliminary data.</text>
</comment>